<name>A0ABR9LB80_9PSEU</name>
<evidence type="ECO:0000259" key="1">
    <source>
        <dbReference type="Pfam" id="PF10544"/>
    </source>
</evidence>
<protein>
    <recommendedName>
        <fullName evidence="1">Bacteriophage T5 Orf172 DNA-binding domain-containing protein</fullName>
    </recommendedName>
</protein>
<keyword evidence="3" id="KW-1185">Reference proteome</keyword>
<sequence>MASFKARLYHGELNIPIGRVYVIQFGNGVIKVGHTIDYEERLKYYHRRAAPFDISIEREWCSREHWQHQKNEGLILHSCREVSNVKVTASEFFKGLDFDWVVATAARIVENSE</sequence>
<dbReference type="Pfam" id="PF10544">
    <property type="entry name" value="T5orf172"/>
    <property type="match status" value="1"/>
</dbReference>
<dbReference type="RefSeq" id="WP_192744813.1">
    <property type="nucleotide sequence ID" value="NZ_JADBEJ010000005.1"/>
</dbReference>
<reference evidence="2 3" key="1">
    <citation type="submission" date="2020-10" db="EMBL/GenBank/DDBJ databases">
        <title>Sequencing the genomes of 1000 actinobacteria strains.</title>
        <authorList>
            <person name="Klenk H.-P."/>
        </authorList>
    </citation>
    <scope>NUCLEOTIDE SEQUENCE [LARGE SCALE GENOMIC DNA]</scope>
    <source>
        <strain evidence="2 3">DSM 46661</strain>
    </source>
</reference>
<dbReference type="Proteomes" id="UP000656548">
    <property type="component" value="Unassembled WGS sequence"/>
</dbReference>
<feature type="domain" description="Bacteriophage T5 Orf172 DNA-binding" evidence="1">
    <location>
        <begin position="19"/>
        <end position="108"/>
    </location>
</feature>
<dbReference type="InterPro" id="IPR018306">
    <property type="entry name" value="Phage_T5_Orf172_DNA-bd"/>
</dbReference>
<dbReference type="EMBL" id="JADBEJ010000005">
    <property type="protein sequence ID" value="MBE1577682.1"/>
    <property type="molecule type" value="Genomic_DNA"/>
</dbReference>
<evidence type="ECO:0000313" key="2">
    <source>
        <dbReference type="EMBL" id="MBE1577682.1"/>
    </source>
</evidence>
<evidence type="ECO:0000313" key="3">
    <source>
        <dbReference type="Proteomes" id="UP000656548"/>
    </source>
</evidence>
<organism evidence="2 3">
    <name type="scientific">Amycolatopsis roodepoortensis</name>
    <dbReference type="NCBI Taxonomy" id="700274"/>
    <lineage>
        <taxon>Bacteria</taxon>
        <taxon>Bacillati</taxon>
        <taxon>Actinomycetota</taxon>
        <taxon>Actinomycetes</taxon>
        <taxon>Pseudonocardiales</taxon>
        <taxon>Pseudonocardiaceae</taxon>
        <taxon>Amycolatopsis</taxon>
    </lineage>
</organism>
<comment type="caution">
    <text evidence="2">The sequence shown here is derived from an EMBL/GenBank/DDBJ whole genome shotgun (WGS) entry which is preliminary data.</text>
</comment>
<accession>A0ABR9LB80</accession>
<gene>
    <name evidence="2" type="ORF">H4W30_004742</name>
</gene>
<proteinExistence type="predicted"/>